<dbReference type="AlphaFoldDB" id="A0A7W7ZJA3"/>
<dbReference type="RefSeq" id="WP_184223287.1">
    <property type="nucleotide sequence ID" value="NZ_JACHIP010000019.1"/>
</dbReference>
<dbReference type="Proteomes" id="UP000540989">
    <property type="component" value="Unassembled WGS sequence"/>
</dbReference>
<proteinExistence type="predicted"/>
<protein>
    <submittedName>
        <fullName evidence="1">Uncharacterized protein</fullName>
    </submittedName>
</protein>
<name>A0A7W7ZJA3_9BACT</name>
<reference evidence="1 2" key="1">
    <citation type="submission" date="2020-08" db="EMBL/GenBank/DDBJ databases">
        <title>Genomic Encyclopedia of Type Strains, Phase IV (KMG-V): Genome sequencing to study the core and pangenomes of soil and plant-associated prokaryotes.</title>
        <authorList>
            <person name="Whitman W."/>
        </authorList>
    </citation>
    <scope>NUCLEOTIDE SEQUENCE [LARGE SCALE GENOMIC DNA]</scope>
    <source>
        <strain evidence="1 2">M8UP14</strain>
    </source>
</reference>
<evidence type="ECO:0000313" key="1">
    <source>
        <dbReference type="EMBL" id="MBB5060778.1"/>
    </source>
</evidence>
<comment type="caution">
    <text evidence="1">The sequence shown here is derived from an EMBL/GenBank/DDBJ whole genome shotgun (WGS) entry which is preliminary data.</text>
</comment>
<sequence>MKTLTGWNESGQELTPFLQPGDEVEEAFSDWALNLLPPAFWSSNVVQIGEPHSHIDGRPTFATFYREGRKWFFGGHCHRGKIAEPYLLARA</sequence>
<evidence type="ECO:0000313" key="2">
    <source>
        <dbReference type="Proteomes" id="UP000540989"/>
    </source>
</evidence>
<organism evidence="1 2">
    <name type="scientific">Granulicella aggregans</name>
    <dbReference type="NCBI Taxonomy" id="474949"/>
    <lineage>
        <taxon>Bacteria</taxon>
        <taxon>Pseudomonadati</taxon>
        <taxon>Acidobacteriota</taxon>
        <taxon>Terriglobia</taxon>
        <taxon>Terriglobales</taxon>
        <taxon>Acidobacteriaceae</taxon>
        <taxon>Granulicella</taxon>
    </lineage>
</organism>
<accession>A0A7W7ZJA3</accession>
<keyword evidence="2" id="KW-1185">Reference proteome</keyword>
<gene>
    <name evidence="1" type="ORF">HDF16_005514</name>
</gene>
<dbReference type="EMBL" id="JACHIP010000019">
    <property type="protein sequence ID" value="MBB5060778.1"/>
    <property type="molecule type" value="Genomic_DNA"/>
</dbReference>